<dbReference type="PANTHER" id="PTHR14957">
    <property type="entry name" value="UBIQUITIN-LIKE-CONJUGATING ENZYME ATG10"/>
    <property type="match status" value="1"/>
</dbReference>
<gene>
    <name evidence="8" type="ORF">WJX81_003738</name>
</gene>
<name>A0AAW1RFW0_9CHLO</name>
<evidence type="ECO:0000256" key="3">
    <source>
        <dbReference type="ARBA" id="ARBA00022679"/>
    </source>
</evidence>
<dbReference type="GO" id="GO:0000045">
    <property type="term" value="P:autophagosome assembly"/>
    <property type="evidence" value="ECO:0007669"/>
    <property type="project" value="TreeGrafter"/>
</dbReference>
<dbReference type="Proteomes" id="UP001445335">
    <property type="component" value="Unassembled WGS sequence"/>
</dbReference>
<comment type="similarity">
    <text evidence="1">Belongs to the ATG10 family.</text>
</comment>
<sequence length="218" mass="22931">MGGGYLALERLLVPSAGMPEQSKAPLPDADILKLETASGDGPQLRCTEGAADGETALEPVITGYEDEAALPPQPASSPAAICSYHIVYSASYAVPMMLFDAHCPGGAPLEWSQLVALLPSASRVLASADATRWTFLTQVEHPHLHQPWHALHPCQTAARMRLLLDAAGPNPDPDPACLPTTQREARAAADPAGNCAPAERAPAEPASDHERVKQPNKG</sequence>
<evidence type="ECO:0000256" key="2">
    <source>
        <dbReference type="ARBA" id="ARBA00021099"/>
    </source>
</evidence>
<keyword evidence="9" id="KW-1185">Reference proteome</keyword>
<keyword evidence="4" id="KW-0833">Ubl conjugation pathway</keyword>
<keyword evidence="3" id="KW-0808">Transferase</keyword>
<dbReference type="Gene3D" id="3.30.1460.50">
    <property type="match status" value="1"/>
</dbReference>
<protein>
    <recommendedName>
        <fullName evidence="2">Ubiquitin-like-conjugating enzyme ATG10</fullName>
    </recommendedName>
    <alternativeName>
        <fullName evidence="6">Autophagy-related protein 10</fullName>
    </alternativeName>
</protein>
<feature type="compositionally biased region" description="Low complexity" evidence="7">
    <location>
        <begin position="188"/>
        <end position="205"/>
    </location>
</feature>
<dbReference type="GO" id="GO:0005829">
    <property type="term" value="C:cytosol"/>
    <property type="evidence" value="ECO:0007669"/>
    <property type="project" value="TreeGrafter"/>
</dbReference>
<dbReference type="Pfam" id="PF03987">
    <property type="entry name" value="Autophagy_act_C"/>
    <property type="match status" value="1"/>
</dbReference>
<dbReference type="AlphaFoldDB" id="A0AAW1RFW0"/>
<dbReference type="EMBL" id="JALJOU010000040">
    <property type="protein sequence ID" value="KAK9832614.1"/>
    <property type="molecule type" value="Genomic_DNA"/>
</dbReference>
<comment type="caution">
    <text evidence="8">The sequence shown here is derived from an EMBL/GenBank/DDBJ whole genome shotgun (WGS) entry which is preliminary data.</text>
</comment>
<dbReference type="GO" id="GO:0000422">
    <property type="term" value="P:autophagy of mitochondrion"/>
    <property type="evidence" value="ECO:0007669"/>
    <property type="project" value="TreeGrafter"/>
</dbReference>
<organism evidence="8 9">
    <name type="scientific">Elliptochloris bilobata</name>
    <dbReference type="NCBI Taxonomy" id="381761"/>
    <lineage>
        <taxon>Eukaryota</taxon>
        <taxon>Viridiplantae</taxon>
        <taxon>Chlorophyta</taxon>
        <taxon>core chlorophytes</taxon>
        <taxon>Trebouxiophyceae</taxon>
        <taxon>Trebouxiophyceae incertae sedis</taxon>
        <taxon>Elliptochloris clade</taxon>
        <taxon>Elliptochloris</taxon>
    </lineage>
</organism>
<evidence type="ECO:0000256" key="1">
    <source>
        <dbReference type="ARBA" id="ARBA00005696"/>
    </source>
</evidence>
<reference evidence="8 9" key="1">
    <citation type="journal article" date="2024" name="Nat. Commun.">
        <title>Phylogenomics reveals the evolutionary origins of lichenization in chlorophyte algae.</title>
        <authorList>
            <person name="Puginier C."/>
            <person name="Libourel C."/>
            <person name="Otte J."/>
            <person name="Skaloud P."/>
            <person name="Haon M."/>
            <person name="Grisel S."/>
            <person name="Petersen M."/>
            <person name="Berrin J.G."/>
            <person name="Delaux P.M."/>
            <person name="Dal Grande F."/>
            <person name="Keller J."/>
        </authorList>
    </citation>
    <scope>NUCLEOTIDE SEQUENCE [LARGE SCALE GENOMIC DNA]</scope>
    <source>
        <strain evidence="8 9">SAG 245.80</strain>
    </source>
</reference>
<evidence type="ECO:0000256" key="5">
    <source>
        <dbReference type="ARBA" id="ARBA00023006"/>
    </source>
</evidence>
<evidence type="ECO:0000313" key="9">
    <source>
        <dbReference type="Proteomes" id="UP001445335"/>
    </source>
</evidence>
<dbReference type="GO" id="GO:0061651">
    <property type="term" value="F:Atg12 conjugating enzyme activity"/>
    <property type="evidence" value="ECO:0007669"/>
    <property type="project" value="TreeGrafter"/>
</dbReference>
<evidence type="ECO:0000313" key="8">
    <source>
        <dbReference type="EMBL" id="KAK9832614.1"/>
    </source>
</evidence>
<accession>A0AAW1RFW0</accession>
<keyword evidence="5" id="KW-0072">Autophagy</keyword>
<dbReference type="PANTHER" id="PTHR14957:SF1">
    <property type="entry name" value="UBIQUITIN-LIKE-CONJUGATING ENZYME ATG10"/>
    <property type="match status" value="1"/>
</dbReference>
<dbReference type="GO" id="GO:0032446">
    <property type="term" value="P:protein modification by small protein conjugation"/>
    <property type="evidence" value="ECO:0007669"/>
    <property type="project" value="TreeGrafter"/>
</dbReference>
<feature type="compositionally biased region" description="Basic and acidic residues" evidence="7">
    <location>
        <begin position="206"/>
        <end position="218"/>
    </location>
</feature>
<evidence type="ECO:0000256" key="4">
    <source>
        <dbReference type="ARBA" id="ARBA00022786"/>
    </source>
</evidence>
<proteinExistence type="inferred from homology"/>
<feature type="region of interest" description="Disordered" evidence="7">
    <location>
        <begin position="171"/>
        <end position="218"/>
    </location>
</feature>
<evidence type="ECO:0000256" key="7">
    <source>
        <dbReference type="SAM" id="MobiDB-lite"/>
    </source>
</evidence>
<evidence type="ECO:0000256" key="6">
    <source>
        <dbReference type="ARBA" id="ARBA00029833"/>
    </source>
</evidence>
<dbReference type="InterPro" id="IPR007135">
    <property type="entry name" value="Atg3/Atg10"/>
</dbReference>